<keyword evidence="1 3" id="KW-0853">WD repeat</keyword>
<protein>
    <submittedName>
        <fullName evidence="4">WD40 repeat-like protein</fullName>
    </submittedName>
</protein>
<dbReference type="PRINTS" id="PR00320">
    <property type="entry name" value="GPROTEINBRPT"/>
</dbReference>
<dbReference type="OMA" id="RTITEHW"/>
<sequence>MPPCDLYQRYSQTTTIATLTPRDSRWSACLRVIEGHTYWVRSVGFSSHGRWIVSASDDETVRTWDSRSGNLLNTMESNGRSAGISPDNQRIASGSRDGSIDIWNATSGALISRLYSQSEDMQNVQVRSVAFAPDGRTIIAGIAFVTERRSEPQPPSGTILMWDLIDGKCLRAAQVPAKFEVIHSVAYSLDGASIVTASDDGLVRTWDLMLSVLQTLRGHTAKSYCAAFFPNGTKIASCSADRTTRIWSVGAAACMKVLEGHEGNVTCVAISSPGDRIASGSHDRTVRLWDAHSGECLAVMQDHTDRVCSICISSDGSRLASASEDHTIRVWDLQAATAGFDRMLGHTTGTMIVCCAFSPDGTQLASSDMHGTIVFWDNALLRNADRSHCSDSGALDTRCSPQEDAPSNFSRSEMWTPYKSMRWGHSRIDRVAFSPDGTMFAVCNRYSVGIWSIAGFTFLRRIKVGMENIEVVLWLGFSSDSTRIYACFNNAGAKHVTWSCTTGEVVDNPVDSRNLAPMEVQFCEKKGWIIEQVTGRKLCWLTDSKRASRISRGRLKAEACHGTYYAAGSPVGRVTILDLCALVKSEE</sequence>
<feature type="repeat" description="WD" evidence="3">
    <location>
        <begin position="175"/>
        <end position="208"/>
    </location>
</feature>
<dbReference type="InterPro" id="IPR015943">
    <property type="entry name" value="WD40/YVTN_repeat-like_dom_sf"/>
</dbReference>
<feature type="repeat" description="WD" evidence="3">
    <location>
        <begin position="216"/>
        <end position="257"/>
    </location>
</feature>
<dbReference type="SUPFAM" id="SSF50998">
    <property type="entry name" value="Quinoprotein alcohol dehydrogenase-like"/>
    <property type="match status" value="2"/>
</dbReference>
<dbReference type="PROSITE" id="PS00678">
    <property type="entry name" value="WD_REPEATS_1"/>
    <property type="match status" value="4"/>
</dbReference>
<evidence type="ECO:0000256" key="2">
    <source>
        <dbReference type="ARBA" id="ARBA00022737"/>
    </source>
</evidence>
<dbReference type="PANTHER" id="PTHR19879">
    <property type="entry name" value="TRANSCRIPTION INITIATION FACTOR TFIID"/>
    <property type="match status" value="1"/>
</dbReference>
<proteinExistence type="predicted"/>
<dbReference type="PANTHER" id="PTHR19879:SF9">
    <property type="entry name" value="TRANSCRIPTION INITIATION FACTOR TFIID SUBUNIT 5"/>
    <property type="match status" value="1"/>
</dbReference>
<evidence type="ECO:0000313" key="5">
    <source>
        <dbReference type="Proteomes" id="UP000218811"/>
    </source>
</evidence>
<organism evidence="4 5">
    <name type="scientific">Wolfiporia cocos (strain MD-104)</name>
    <name type="common">Brown rot fungus</name>
    <dbReference type="NCBI Taxonomy" id="742152"/>
    <lineage>
        <taxon>Eukaryota</taxon>
        <taxon>Fungi</taxon>
        <taxon>Dikarya</taxon>
        <taxon>Basidiomycota</taxon>
        <taxon>Agaricomycotina</taxon>
        <taxon>Agaricomycetes</taxon>
        <taxon>Polyporales</taxon>
        <taxon>Phaeolaceae</taxon>
        <taxon>Wolfiporia</taxon>
    </lineage>
</organism>
<dbReference type="InterPro" id="IPR020472">
    <property type="entry name" value="WD40_PAC1"/>
</dbReference>
<dbReference type="SUPFAM" id="SSF82171">
    <property type="entry name" value="DPP6 N-terminal domain-like"/>
    <property type="match status" value="1"/>
</dbReference>
<feature type="repeat" description="WD" evidence="3">
    <location>
        <begin position="300"/>
        <end position="334"/>
    </location>
</feature>
<dbReference type="CDD" id="cd00200">
    <property type="entry name" value="WD40"/>
    <property type="match status" value="2"/>
</dbReference>
<dbReference type="InterPro" id="IPR019775">
    <property type="entry name" value="WD40_repeat_CS"/>
</dbReference>
<keyword evidence="2" id="KW-0677">Repeat</keyword>
<dbReference type="Proteomes" id="UP000218811">
    <property type="component" value="Unassembled WGS sequence"/>
</dbReference>
<dbReference type="PROSITE" id="PS50082">
    <property type="entry name" value="WD_REPEATS_2"/>
    <property type="match status" value="6"/>
</dbReference>
<evidence type="ECO:0000313" key="4">
    <source>
        <dbReference type="EMBL" id="PCH35994.1"/>
    </source>
</evidence>
<name>A0A2H3JH03_WOLCO</name>
<evidence type="ECO:0000256" key="3">
    <source>
        <dbReference type="PROSITE-ProRule" id="PRU00221"/>
    </source>
</evidence>
<dbReference type="OrthoDB" id="538223at2759"/>
<dbReference type="Pfam" id="PF00400">
    <property type="entry name" value="WD40"/>
    <property type="match status" value="7"/>
</dbReference>
<feature type="repeat" description="WD" evidence="3">
    <location>
        <begin position="258"/>
        <end position="299"/>
    </location>
</feature>
<dbReference type="InterPro" id="IPR011047">
    <property type="entry name" value="Quinoprotein_ADH-like_sf"/>
</dbReference>
<dbReference type="EMBL" id="KB467865">
    <property type="protein sequence ID" value="PCH35994.1"/>
    <property type="molecule type" value="Genomic_DNA"/>
</dbReference>
<gene>
    <name evidence="4" type="ORF">WOLCODRAFT_108018</name>
</gene>
<feature type="repeat" description="WD" evidence="3">
    <location>
        <begin position="33"/>
        <end position="74"/>
    </location>
</feature>
<feature type="repeat" description="WD" evidence="3">
    <location>
        <begin position="72"/>
        <end position="113"/>
    </location>
</feature>
<dbReference type="STRING" id="742152.A0A2H3JH03"/>
<dbReference type="SMART" id="SM00320">
    <property type="entry name" value="WD40"/>
    <property type="match status" value="8"/>
</dbReference>
<accession>A0A2H3JH03</accession>
<dbReference type="AlphaFoldDB" id="A0A2H3JH03"/>
<reference evidence="4 5" key="1">
    <citation type="journal article" date="2012" name="Science">
        <title>The Paleozoic origin of enzymatic lignin decomposition reconstructed from 31 fungal genomes.</title>
        <authorList>
            <person name="Floudas D."/>
            <person name="Binder M."/>
            <person name="Riley R."/>
            <person name="Barry K."/>
            <person name="Blanchette R.A."/>
            <person name="Henrissat B."/>
            <person name="Martinez A.T."/>
            <person name="Otillar R."/>
            <person name="Spatafora J.W."/>
            <person name="Yadav J.S."/>
            <person name="Aerts A."/>
            <person name="Benoit I."/>
            <person name="Boyd A."/>
            <person name="Carlson A."/>
            <person name="Copeland A."/>
            <person name="Coutinho P.M."/>
            <person name="de Vries R.P."/>
            <person name="Ferreira P."/>
            <person name="Findley K."/>
            <person name="Foster B."/>
            <person name="Gaskell J."/>
            <person name="Glotzer D."/>
            <person name="Gorecki P."/>
            <person name="Heitman J."/>
            <person name="Hesse C."/>
            <person name="Hori C."/>
            <person name="Igarashi K."/>
            <person name="Jurgens J.A."/>
            <person name="Kallen N."/>
            <person name="Kersten P."/>
            <person name="Kohler A."/>
            <person name="Kuees U."/>
            <person name="Kumar T.K.A."/>
            <person name="Kuo A."/>
            <person name="LaButti K."/>
            <person name="Larrondo L.F."/>
            <person name="Lindquist E."/>
            <person name="Ling A."/>
            <person name="Lombard V."/>
            <person name="Lucas S."/>
            <person name="Lundell T."/>
            <person name="Martin R."/>
            <person name="McLaughlin D.J."/>
            <person name="Morgenstern I."/>
            <person name="Morin E."/>
            <person name="Murat C."/>
            <person name="Nagy L.G."/>
            <person name="Nolan M."/>
            <person name="Ohm R.A."/>
            <person name="Patyshakuliyeva A."/>
            <person name="Rokas A."/>
            <person name="Ruiz-Duenas F.J."/>
            <person name="Sabat G."/>
            <person name="Salamov A."/>
            <person name="Samejima M."/>
            <person name="Schmutz J."/>
            <person name="Slot J.C."/>
            <person name="St John F."/>
            <person name="Stenlid J."/>
            <person name="Sun H."/>
            <person name="Sun S."/>
            <person name="Syed K."/>
            <person name="Tsang A."/>
            <person name="Wiebenga A."/>
            <person name="Young D."/>
            <person name="Pisabarro A."/>
            <person name="Eastwood D.C."/>
            <person name="Martin F."/>
            <person name="Cullen D."/>
            <person name="Grigoriev I.V."/>
            <person name="Hibbett D.S."/>
        </authorList>
    </citation>
    <scope>NUCLEOTIDE SEQUENCE [LARGE SCALE GENOMIC DNA]</scope>
    <source>
        <strain evidence="4 5">MD-104</strain>
    </source>
</reference>
<evidence type="ECO:0000256" key="1">
    <source>
        <dbReference type="ARBA" id="ARBA00022574"/>
    </source>
</evidence>
<keyword evidence="5" id="KW-1185">Reference proteome</keyword>
<dbReference type="InterPro" id="IPR001680">
    <property type="entry name" value="WD40_rpt"/>
</dbReference>
<dbReference type="PROSITE" id="PS50294">
    <property type="entry name" value="WD_REPEATS_REGION"/>
    <property type="match status" value="6"/>
</dbReference>
<dbReference type="Gene3D" id="2.130.10.10">
    <property type="entry name" value="YVTN repeat-like/Quinoprotein amine dehydrogenase"/>
    <property type="match status" value="4"/>
</dbReference>